<evidence type="ECO:0000256" key="2">
    <source>
        <dbReference type="ARBA" id="ARBA00022737"/>
    </source>
</evidence>
<dbReference type="InterPro" id="IPR002126">
    <property type="entry name" value="Cadherin-like_dom"/>
</dbReference>
<gene>
    <name evidence="6" type="ORF">KEM10_06740</name>
</gene>
<dbReference type="PROSITE" id="PS50268">
    <property type="entry name" value="CADHERIN_2"/>
    <property type="match status" value="1"/>
</dbReference>
<dbReference type="NCBIfam" id="NF012211">
    <property type="entry name" value="tand_rpt_95"/>
    <property type="match status" value="5"/>
</dbReference>
<dbReference type="InterPro" id="IPR038081">
    <property type="entry name" value="CalX-like_sf"/>
</dbReference>
<keyword evidence="7" id="KW-1185">Reference proteome</keyword>
<dbReference type="Gene3D" id="2.60.40.2030">
    <property type="match status" value="1"/>
</dbReference>
<evidence type="ECO:0000313" key="6">
    <source>
        <dbReference type="EMBL" id="MBS2097973.1"/>
    </source>
</evidence>
<protein>
    <submittedName>
        <fullName evidence="6">Tandem-95 repeat protein</fullName>
    </submittedName>
</protein>
<sequence length="2993" mass="316472">MQSNPKKLRILSLLLILVGLSINSVAQNLVASAVSNSTSEDGTTATFTLTLDADPSGTVAVTFSVPAEVNDEIIVTPSSVNLTSDNYNSGELITITGQNDNVIDGNQSITISIDGDNGSSTSVVVINQDDDTSELSIVATTQAVENTTSGVFTINSTIASTTDTEINFTLGGSATISEDYTTNSSPITLSANQTSTTIPVTVIDDLFTEGDETVTLLLGTTNNSSITAGSTNQAIITITDNETANFTITPTSTSINEGNTDQLAVVLTSQPAPDEVVVIDLLSTDANAASFSPSSVTFTNGNWGTPQNITVTGVQDADAYDESVTITASVNNTSSTSSPFHDLSKSTIYTIQDDETADLSISASSLIIDEEASVAFTISLTTQPASDVIINLSSDNTDAATVAPASITFNNSNWNTAQTVYVTGVTDANLIDESAIITSSVDASSDSGFTGISDKTVDITITDNDVADFTVTPNPLGVSEGGTGSFSVVLTAQPSDDVIINLTNGNDAAVSFLTTPLTFTSENWNTPQSVEVQGLEDDDADNEVVNITLAADNTSDAFFLGKENTLTVNVTDNETANFVISSEELSVDENSTNSYTIVLSAEPSSPVTINLSSDNTDAATVSPASITFNNTNWSTAETVTISGEIDANVENETAIITASVDSGSDAAFTGAADKNTTVTVNDIDVAEILFDTESLVIDENTSDVFNVTLSAQPSNDVVINLSSSDAGAASLSDETITFTSLNWSTSQEITVTGEEDNDVINETVSITASVNNTNSDDYFDDLSKTLTANITDNDEADFTLSTTILTIDEGSTGVFTVSLNAQPLNPVTINLSNNNTIAVALSESALDFNSSNWSTPQSVTITALNDDNLSDEAAIITASVDEGSDMQFTSITDKQINITITDDDVAGFTVTPNPLGITEGSSGNFSVVLSAQPSSNVVIDLSNNNTAAASLSLDPIVFTPSDWDLSQTITVTGVDDADADDELATITLEVDNTESDANFNDLSESLTVNITDNENANFVLSASTIDITEGNSDNFTIELTSQPSSNVSIELTSSNTDAISMSESVVTFTNSTWDLAQSVTITAENDDNLINEAVTITASVASGSDAGFLGIADKLIAVTVTDNDNAALILSTNTFDITEGDAQEQSFTVVLSAQPSSDVVIDLVSSDLGAATISASSLTFTSGNWNTPQTVIITPVDDADAYNENLTISLNVDNTNSDNDFSDTSSTVAVSITDDDSAGFSLSVSELSFAENSNGTFTVALTAQPNNPVNINLTGGNANIATLSTSSLQFTNLNWSTPQTVTLTGVEDNNLTDGLLTITASVASISDQAFTSLSNQTINVTVLDVTVADFAVSADNLTVTEGSSGNFSVALSAQPSSNVVISINSSNTEAATVSTNLLTFTSSNWSTAQQVNVVGVPDSDSNNEAATITLSVNNSSSDANFNGIEDKTINITVNDDDNADVNLSVSEVFINEGTGIIFTVSLSAQPVNPVTINLSNNNSDAISVSNATLTFTNENWNTSQPVTINALLDDNLTNESAIITATVDASSDAAFTTIDPKEINITVLDNDIAGFTATPNPLGITEGNTGNISVVLTQQPSSNVSINLANSNSSAASLDLTPLVFTTSNWNTPQQIEVTGLEDDDADDEVVTISLTIDPSSDADFNGLNQDLIVNITDNETANFVLSASEINITEGNTNDFTIVLSSQPSNSVTIELVSDDTNAISLSASEVTFSNSTWNQAQTITITAEDDSNIVNETVIITASVGSGSDSRYSSLADKNININVTDNNAASLIVTPGELNINEGDTEDSSFTVALSAQPQSNVVVDLSNPDEGAVTISESSLTFTTNNWDTPQTVIVNPVNDDDAYNETVTISLAVNNNNSDTGFTDINASLAVNITDNDVAGFTLSQTELNFNEDSFESFNVVLNTQPTNTVTINFTGANANIATVSPSSLQFTYQNWNTPQTVTITGVTDPDLTDESLTITASVTAASDQSYINVNDQLIIVNVSDITVADFTPNTDSFIITEGDSNNFSVVLEAQPESDVIINVSNSNSNALSVSSNTLTFTPDNWNIAQQVTIAGLDDEDTNDEIATITLSVDVDNSDPNFIDIDNKTIAVDIEDNDIAQYILSATQLSITEGNSSSITIELTTQPNSPVIFNITSSNTTSSAVPETPVTFNADNWDQPQSIEIAAIEDTNFENETLTVTISVNTNSDSNYQVLPNQMVTINITDNDSAPVFTSTPITSINQDELYNYVVTTSDEDGDIPSLSAIEIPNWLEFTDNEDGTGQLQGTPVNDDVANSPYSITIRATDPLTTVEQQFSITVINVNDAPMIIENQTPYTTAEDVALTINIADITNDVDGNLNLSTLSVINNPANGSVNINLQNETVEYTPNAGFAGNDQFSLQIADTDGVLSNVAVISVTVSNEAPIAVNDVFSIDEDTPTSLNVLENDTDQQNNIIASSVAIVVEPTNGSAEPQTDGTVLYTPTENYYGTDNFTYEIQDEDGYSSQATVSITINPVNDAPNLQDDNIETQEDITATFAILENDSDLDNEIVPSTLQIISDVQNGALSINSDFTITYTPDLDYFGSDSFTYSVQDEDGASAQAKANITIASVNDAPVAVDDNDFGLLSSTIRTNVVENDNDVDSDLNLNSLEVTIQPQNGTTEVETGTGYIIYTPDANFEGTDLYTYQICDVEGDCSQATVYLTISGENAIPVTESVYAETYEDESVSIYPIANASSPNSPIDASSLTVIDEPENGSYVIDIDNSVIEYFPDDNYFGQDMMTYQICNEASICSVDTIYITILPLNDPPIAQDDYMTVIEGQSAELDLTLNDDDVESPELLWVRIASYTPSTKGTAVILEDRKTLRFNAAYNCGCDEEIVDYILEDGTGAISGARVHITIEKAPDNIPEVFSPNGDGVDDYFVIPGIGTAEYDNNELYIFNRWGAQIYYMKDYNNTWDGRSSESSLGSDELSEGTYFYVFKLVDGRVIKGTVYLKK</sequence>
<accession>A0ABS5JT26</accession>
<dbReference type="SUPFAM" id="SSF49313">
    <property type="entry name" value="Cadherin-like"/>
    <property type="match status" value="1"/>
</dbReference>
<dbReference type="Proteomes" id="UP000708576">
    <property type="component" value="Unassembled WGS sequence"/>
</dbReference>
<name>A0ABS5JT26_9BACT</name>
<dbReference type="Gene3D" id="2.60.40.3440">
    <property type="match status" value="4"/>
</dbReference>
<evidence type="ECO:0000256" key="1">
    <source>
        <dbReference type="ARBA" id="ARBA00022729"/>
    </source>
</evidence>
<organism evidence="6 7">
    <name type="scientific">Carboxylicivirga linearis</name>
    <dbReference type="NCBI Taxonomy" id="1628157"/>
    <lineage>
        <taxon>Bacteria</taxon>
        <taxon>Pseudomonadati</taxon>
        <taxon>Bacteroidota</taxon>
        <taxon>Bacteroidia</taxon>
        <taxon>Marinilabiliales</taxon>
        <taxon>Marinilabiliaceae</taxon>
        <taxon>Carboxylicivirga</taxon>
    </lineage>
</organism>
<dbReference type="SUPFAM" id="SSF141072">
    <property type="entry name" value="CalX-like"/>
    <property type="match status" value="1"/>
</dbReference>
<dbReference type="InterPro" id="IPR015919">
    <property type="entry name" value="Cadherin-like_sf"/>
</dbReference>
<feature type="domain" description="Cadherin" evidence="5">
    <location>
        <begin position="2197"/>
        <end position="2329"/>
    </location>
</feature>
<dbReference type="Pfam" id="PF17963">
    <property type="entry name" value="Big_9"/>
    <property type="match status" value="4"/>
</dbReference>
<proteinExistence type="predicted"/>
<dbReference type="EMBL" id="JAGUCO010000003">
    <property type="protein sequence ID" value="MBS2097973.1"/>
    <property type="molecule type" value="Genomic_DNA"/>
</dbReference>
<evidence type="ECO:0000259" key="5">
    <source>
        <dbReference type="PROSITE" id="PS50268"/>
    </source>
</evidence>
<dbReference type="Gene3D" id="2.60.40.10">
    <property type="entry name" value="Immunoglobulins"/>
    <property type="match status" value="1"/>
</dbReference>
<keyword evidence="1 4" id="KW-0732">Signal</keyword>
<dbReference type="Pfam" id="PF17803">
    <property type="entry name" value="Cadherin_4"/>
    <property type="match status" value="1"/>
</dbReference>
<feature type="signal peptide" evidence="4">
    <location>
        <begin position="1"/>
        <end position="26"/>
    </location>
</feature>
<comment type="caution">
    <text evidence="6">The sequence shown here is derived from an EMBL/GenBank/DDBJ whole genome shotgun (WGS) entry which is preliminary data.</text>
</comment>
<dbReference type="Pfam" id="PF03160">
    <property type="entry name" value="Calx-beta"/>
    <property type="match status" value="3"/>
</dbReference>
<reference evidence="6 7" key="1">
    <citation type="journal article" date="2015" name="Int. J. Syst. Evol. Microbiol.">
        <title>Carboxylicivirga linearis sp. nov., isolated from a sea cucumber culture pond.</title>
        <authorList>
            <person name="Wang F.Q."/>
            <person name="Zhou Y.X."/>
            <person name="Lin X.Z."/>
            <person name="Chen G.J."/>
            <person name="Du Z.J."/>
        </authorList>
    </citation>
    <scope>NUCLEOTIDE SEQUENCE [LARGE SCALE GENOMIC DNA]</scope>
    <source>
        <strain evidence="6 7">FB218</strain>
    </source>
</reference>
<dbReference type="RefSeq" id="WP_212215137.1">
    <property type="nucleotide sequence ID" value="NZ_JAGUCO010000003.1"/>
</dbReference>
<dbReference type="SMART" id="SM00736">
    <property type="entry name" value="CADG"/>
    <property type="match status" value="1"/>
</dbReference>
<feature type="chain" id="PRO_5045167593" evidence="4">
    <location>
        <begin position="27"/>
        <end position="2993"/>
    </location>
</feature>
<keyword evidence="3" id="KW-0106">Calcium</keyword>
<dbReference type="InterPro" id="IPR026341">
    <property type="entry name" value="T9SS_type_B"/>
</dbReference>
<dbReference type="InterPro" id="IPR003644">
    <property type="entry name" value="Calx_beta"/>
</dbReference>
<keyword evidence="2" id="KW-0677">Repeat</keyword>
<dbReference type="Pfam" id="PF13585">
    <property type="entry name" value="CHU_C"/>
    <property type="match status" value="1"/>
</dbReference>
<dbReference type="InterPro" id="IPR013783">
    <property type="entry name" value="Ig-like_fold"/>
</dbReference>
<evidence type="ECO:0000313" key="7">
    <source>
        <dbReference type="Proteomes" id="UP000708576"/>
    </source>
</evidence>
<dbReference type="InterPro" id="IPR006644">
    <property type="entry name" value="Cadg"/>
</dbReference>
<evidence type="ECO:0000256" key="4">
    <source>
        <dbReference type="SAM" id="SignalP"/>
    </source>
</evidence>
<evidence type="ECO:0000256" key="3">
    <source>
        <dbReference type="ARBA" id="ARBA00022837"/>
    </source>
</evidence>
<dbReference type="NCBIfam" id="TIGR04131">
    <property type="entry name" value="Bac_Flav_CTERM"/>
    <property type="match status" value="1"/>
</dbReference>
<dbReference type="InterPro" id="IPR040853">
    <property type="entry name" value="RapA2_cadherin-like"/>
</dbReference>